<dbReference type="RefSeq" id="WP_305013499.1">
    <property type="nucleotide sequence ID" value="NZ_JAUQSX010000013.1"/>
</dbReference>
<comment type="caution">
    <text evidence="1">The sequence shown here is derived from an EMBL/GenBank/DDBJ whole genome shotgun (WGS) entry which is preliminary data.</text>
</comment>
<dbReference type="SUPFAM" id="SSF50998">
    <property type="entry name" value="Quinoprotein alcohol dehydrogenase-like"/>
    <property type="match status" value="1"/>
</dbReference>
<dbReference type="EMBL" id="JAUQSX010000013">
    <property type="protein sequence ID" value="MDO7848832.1"/>
    <property type="molecule type" value="Genomic_DNA"/>
</dbReference>
<accession>A0ABT9AG24</accession>
<name>A0ABT9AG24_9BACT</name>
<dbReference type="InterPro" id="IPR026341">
    <property type="entry name" value="T9SS_type_B"/>
</dbReference>
<dbReference type="Proteomes" id="UP001167796">
    <property type="component" value="Unassembled WGS sequence"/>
</dbReference>
<keyword evidence="2" id="KW-1185">Reference proteome</keyword>
<dbReference type="PANTHER" id="PTHR35580">
    <property type="entry name" value="CELL SURFACE GLYCOPROTEIN (S-LAYER PROTEIN)-LIKE PROTEIN"/>
    <property type="match status" value="1"/>
</dbReference>
<dbReference type="PANTHER" id="PTHR35580:SF1">
    <property type="entry name" value="PHYTASE-LIKE DOMAIN-CONTAINING PROTEIN"/>
    <property type="match status" value="1"/>
</dbReference>
<sequence length="667" mass="68886">MFLGFVVSRSKKGEKCGQLAVLFLLLLLAALPAPAQSWELLDRLEAEQQASGIVGSGLAPNGDVVVAGVASGTFRLGPTLRAGDTGYTQGFVARRSQAGQWLWATTIRSPNGTGAHRVLVLPDNDVLVLGTFTDGYAGASFGTLPTLFGDGTYDGYVGRLNGATGQWRWVAQLAGHGGFTHVRPNGLALRPNGELVVVGNYDGELHLAGLPPLASSRPGGGFGTVNYNVFVARLNPATGQWLQVFGAGGLGTDDATDVVSLPGGDIALAGSLQAPLTLGGLPAIGGAATPRAFVARLDPVSGSWRWVQQAQADVNTEGQRLAQLPAGDLVLSGKYAGTVRMAPFALGPGPGPYGTFVGRLRADTGQWQWAAAGGGTGRPMGQGGLTATPGGDVLITSTFSETGRFGALPPVSSRSKDPDIFVGQLSGNTGQWQWLGLAGGTGGSRSYTFAGDDFAGSVHALSNQQLLVTGTFSDVTYLGPAIGPLATRLSDGFIARITVPAPCPDSLAPAPAGLRVVADSTDCAPGRTLRVAGAPAGSGLTWSTGSTEPTIRAVEAGSYSVLVSTLAGCRFRLRYTLTAASLTPPGPIPNIITPNADGRNDRWKIAGLPAGTHLQVFSRWGRLVYESADYASDWTAAGLPAGTYYYVLSHPQLCPAPRLKGWVEVVR</sequence>
<proteinExistence type="predicted"/>
<dbReference type="InterPro" id="IPR011047">
    <property type="entry name" value="Quinoprotein_ADH-like_sf"/>
</dbReference>
<gene>
    <name evidence="1" type="ORF">Q5H92_20880</name>
</gene>
<dbReference type="InterPro" id="IPR052918">
    <property type="entry name" value="Motility_Chemotaxis_Reg"/>
</dbReference>
<reference evidence="1" key="1">
    <citation type="submission" date="2023-07" db="EMBL/GenBank/DDBJ databases">
        <authorList>
            <person name="Kim M.K."/>
        </authorList>
    </citation>
    <scope>NUCLEOTIDE SEQUENCE</scope>
    <source>
        <strain evidence="1">M29</strain>
    </source>
</reference>
<protein>
    <submittedName>
        <fullName evidence="1">Gliding motility-associated C-terminal domain-containing protein</fullName>
    </submittedName>
</protein>
<evidence type="ECO:0000313" key="2">
    <source>
        <dbReference type="Proteomes" id="UP001167796"/>
    </source>
</evidence>
<organism evidence="1 2">
    <name type="scientific">Hymenobacter mellowenesis</name>
    <dbReference type="NCBI Taxonomy" id="3063995"/>
    <lineage>
        <taxon>Bacteria</taxon>
        <taxon>Pseudomonadati</taxon>
        <taxon>Bacteroidota</taxon>
        <taxon>Cytophagia</taxon>
        <taxon>Cytophagales</taxon>
        <taxon>Hymenobacteraceae</taxon>
        <taxon>Hymenobacter</taxon>
    </lineage>
</organism>
<dbReference type="Pfam" id="PF13585">
    <property type="entry name" value="CHU_C"/>
    <property type="match status" value="1"/>
</dbReference>
<dbReference type="NCBIfam" id="TIGR04131">
    <property type="entry name" value="Bac_Flav_CTERM"/>
    <property type="match status" value="1"/>
</dbReference>
<evidence type="ECO:0000313" key="1">
    <source>
        <dbReference type="EMBL" id="MDO7848832.1"/>
    </source>
</evidence>